<comment type="caution">
    <text evidence="2">The sequence shown here is derived from an EMBL/GenBank/DDBJ whole genome shotgun (WGS) entry which is preliminary data.</text>
</comment>
<evidence type="ECO:0000313" key="3">
    <source>
        <dbReference type="Proteomes" id="UP001151760"/>
    </source>
</evidence>
<accession>A0ABQ5B076</accession>
<dbReference type="Proteomes" id="UP001151760">
    <property type="component" value="Unassembled WGS sequence"/>
</dbReference>
<evidence type="ECO:0000313" key="2">
    <source>
        <dbReference type="EMBL" id="GJT07991.1"/>
    </source>
</evidence>
<feature type="region of interest" description="Disordered" evidence="1">
    <location>
        <begin position="27"/>
        <end position="100"/>
    </location>
</feature>
<proteinExistence type="predicted"/>
<reference evidence="2" key="1">
    <citation type="journal article" date="2022" name="Int. J. Mol. Sci.">
        <title>Draft Genome of Tanacetum Coccineum: Genomic Comparison of Closely Related Tanacetum-Family Plants.</title>
        <authorList>
            <person name="Yamashiro T."/>
            <person name="Shiraishi A."/>
            <person name="Nakayama K."/>
            <person name="Satake H."/>
        </authorList>
    </citation>
    <scope>NUCLEOTIDE SEQUENCE</scope>
</reference>
<keyword evidence="3" id="KW-1185">Reference proteome</keyword>
<feature type="compositionally biased region" description="Acidic residues" evidence="1">
    <location>
        <begin position="127"/>
        <end position="139"/>
    </location>
</feature>
<evidence type="ECO:0000256" key="1">
    <source>
        <dbReference type="SAM" id="MobiDB-lite"/>
    </source>
</evidence>
<feature type="region of interest" description="Disordered" evidence="1">
    <location>
        <begin position="121"/>
        <end position="165"/>
    </location>
</feature>
<dbReference type="EMBL" id="BQNB010012795">
    <property type="protein sequence ID" value="GJT07991.1"/>
    <property type="molecule type" value="Genomic_DNA"/>
</dbReference>
<protein>
    <submittedName>
        <fullName evidence="2">Uncharacterized protein</fullName>
    </submittedName>
</protein>
<name>A0ABQ5B076_9ASTR</name>
<gene>
    <name evidence="2" type="ORF">Tco_0842453</name>
</gene>
<reference evidence="2" key="2">
    <citation type="submission" date="2022-01" db="EMBL/GenBank/DDBJ databases">
        <authorList>
            <person name="Yamashiro T."/>
            <person name="Shiraishi A."/>
            <person name="Satake H."/>
            <person name="Nakayama K."/>
        </authorList>
    </citation>
    <scope>NUCLEOTIDE SEQUENCE</scope>
</reference>
<organism evidence="2 3">
    <name type="scientific">Tanacetum coccineum</name>
    <dbReference type="NCBI Taxonomy" id="301880"/>
    <lineage>
        <taxon>Eukaryota</taxon>
        <taxon>Viridiplantae</taxon>
        <taxon>Streptophyta</taxon>
        <taxon>Embryophyta</taxon>
        <taxon>Tracheophyta</taxon>
        <taxon>Spermatophyta</taxon>
        <taxon>Magnoliopsida</taxon>
        <taxon>eudicotyledons</taxon>
        <taxon>Gunneridae</taxon>
        <taxon>Pentapetalae</taxon>
        <taxon>asterids</taxon>
        <taxon>campanulids</taxon>
        <taxon>Asterales</taxon>
        <taxon>Asteraceae</taxon>
        <taxon>Asteroideae</taxon>
        <taxon>Anthemideae</taxon>
        <taxon>Anthemidinae</taxon>
        <taxon>Tanacetum</taxon>
    </lineage>
</organism>
<feature type="compositionally biased region" description="Acidic residues" evidence="1">
    <location>
        <begin position="88"/>
        <end position="97"/>
    </location>
</feature>
<sequence length="363" mass="41104">MMPKAKGLNVLSKVALTKDGKLKLATKKSKTQFYSSHRSGSGDGVDTQSKVPDEQHLKMTSADEGTGTIPGVPDVPIYESESEKDSWDDSGEEDEDDKTIQKIKVILMMMMMLMMMITKKKKKRLDDEENTIDDEDEDKEDAHVTLTPVLDTQKDDEPVQSSSVSSDFTCKLLNLENPSPTDNEIASLMETSAHHAMTVPKITSGSTTKSSTWKKISINKAIQAHNLDCKQQAHGEKNAYIELIDISMRAIIKEEVKTLTSLDSSSSSIRTFETSVIEKMYRIIRSCSLDKESKSHLRADYKKKLYDALFESYNTDKDLFNSYSEVFTLKRSQDDNDIDRDPLLDQNEGERWKIQAYKLRLSR</sequence>